<evidence type="ECO:0000259" key="2">
    <source>
        <dbReference type="SMART" id="SM00849"/>
    </source>
</evidence>
<keyword evidence="4" id="KW-1185">Reference proteome</keyword>
<organism evidence="3 4">
    <name type="scientific">Cognatiyoonia koreensis</name>
    <dbReference type="NCBI Taxonomy" id="364200"/>
    <lineage>
        <taxon>Bacteria</taxon>
        <taxon>Pseudomonadati</taxon>
        <taxon>Pseudomonadota</taxon>
        <taxon>Alphaproteobacteria</taxon>
        <taxon>Rhodobacterales</taxon>
        <taxon>Paracoccaceae</taxon>
        <taxon>Cognatiyoonia</taxon>
    </lineage>
</organism>
<dbReference type="InterPro" id="IPR001279">
    <property type="entry name" value="Metallo-B-lactamas"/>
</dbReference>
<protein>
    <submittedName>
        <fullName evidence="3">Glyoxylase, beta-lactamase superfamily II</fullName>
    </submittedName>
</protein>
<evidence type="ECO:0000313" key="3">
    <source>
        <dbReference type="EMBL" id="SEV93767.1"/>
    </source>
</evidence>
<proteinExistence type="predicted"/>
<dbReference type="OrthoDB" id="7253658at2"/>
<dbReference type="Gene3D" id="3.60.15.10">
    <property type="entry name" value="Ribonuclease Z/Hydroxyacylglutathione hydrolase-like"/>
    <property type="match status" value="1"/>
</dbReference>
<dbReference type="SMART" id="SM00849">
    <property type="entry name" value="Lactamase_B"/>
    <property type="match status" value="1"/>
</dbReference>
<evidence type="ECO:0000313" key="4">
    <source>
        <dbReference type="Proteomes" id="UP000199167"/>
    </source>
</evidence>
<dbReference type="InterPro" id="IPR006311">
    <property type="entry name" value="TAT_signal"/>
</dbReference>
<feature type="domain" description="Metallo-beta-lactamase" evidence="2">
    <location>
        <begin position="67"/>
        <end position="237"/>
    </location>
</feature>
<dbReference type="SUPFAM" id="SSF56281">
    <property type="entry name" value="Metallo-hydrolase/oxidoreductase"/>
    <property type="match status" value="1"/>
</dbReference>
<reference evidence="3 4" key="1">
    <citation type="submission" date="2016-10" db="EMBL/GenBank/DDBJ databases">
        <authorList>
            <person name="de Groot N.N."/>
        </authorList>
    </citation>
    <scope>NUCLEOTIDE SEQUENCE [LARGE SCALE GENOMIC DNA]</scope>
    <source>
        <strain evidence="3 4">DSM 17925</strain>
    </source>
</reference>
<evidence type="ECO:0000256" key="1">
    <source>
        <dbReference type="SAM" id="SignalP"/>
    </source>
</evidence>
<dbReference type="PROSITE" id="PS51318">
    <property type="entry name" value="TAT"/>
    <property type="match status" value="1"/>
</dbReference>
<dbReference type="InterPro" id="IPR036866">
    <property type="entry name" value="RibonucZ/Hydroxyglut_hydro"/>
</dbReference>
<dbReference type="Proteomes" id="UP000199167">
    <property type="component" value="Unassembled WGS sequence"/>
</dbReference>
<name>A0A1I0MZ52_9RHOB</name>
<dbReference type="STRING" id="364200.SAMN04488515_0312"/>
<dbReference type="EMBL" id="FOIZ01000001">
    <property type="protein sequence ID" value="SEV93767.1"/>
    <property type="molecule type" value="Genomic_DNA"/>
</dbReference>
<accession>A0A1I0MZ52</accession>
<keyword evidence="1" id="KW-0732">Signal</keyword>
<feature type="signal peptide" evidence="1">
    <location>
        <begin position="1"/>
        <end position="36"/>
    </location>
</feature>
<sequence>METPMISRRNLLKGTALTLGAASLLRTALTPSAALAQSGDMPPGTVHRFSKGGVGFHTYVSPAMTVNVTSHIVEFDDQLLLVDATFMPPTAQEVSALIASTGKPVGQAIISHEHPDHWGGAPMIDGVTFNTLPEIREGLRAEAEGGQFGIPTNVLDGGDIAPGMTEMSGVPVEFRHYRDNEAPHMLVTVLPEQQVAIVQDLVYNGIFFAPGVNRTNWITTLEEMRDDPAFETLLVGHGLPTTRGELDTAIAYIKVLDDAMTNAATPDDAIAQIKAAYPGYSGDFLLSLIAEYWSR</sequence>
<dbReference type="Pfam" id="PF00753">
    <property type="entry name" value="Lactamase_B"/>
    <property type="match status" value="1"/>
</dbReference>
<dbReference type="AlphaFoldDB" id="A0A1I0MZ52"/>
<feature type="chain" id="PRO_5011692446" evidence="1">
    <location>
        <begin position="37"/>
        <end position="295"/>
    </location>
</feature>
<gene>
    <name evidence="3" type="ORF">SAMN04488515_0312</name>
</gene>